<gene>
    <name evidence="2" type="ORF">GJ700_01700</name>
</gene>
<protein>
    <recommendedName>
        <fullName evidence="1">Class II aldolase/adducin N-terminal domain-containing protein</fullName>
    </recommendedName>
</protein>
<keyword evidence="3" id="KW-1185">Reference proteome</keyword>
<name>A0A7X2III0_9BURK</name>
<accession>A0A7X2III0</accession>
<evidence type="ECO:0000313" key="3">
    <source>
        <dbReference type="Proteomes" id="UP000446768"/>
    </source>
</evidence>
<dbReference type="Gene3D" id="3.40.225.10">
    <property type="entry name" value="Class II aldolase/adducin N-terminal domain"/>
    <property type="match status" value="1"/>
</dbReference>
<feature type="domain" description="Class II aldolase/adducin N-terminal" evidence="1">
    <location>
        <begin position="59"/>
        <end position="165"/>
    </location>
</feature>
<organism evidence="2 3">
    <name type="scientific">Pseudoduganella rivuli</name>
    <dbReference type="NCBI Taxonomy" id="2666085"/>
    <lineage>
        <taxon>Bacteria</taxon>
        <taxon>Pseudomonadati</taxon>
        <taxon>Pseudomonadota</taxon>
        <taxon>Betaproteobacteria</taxon>
        <taxon>Burkholderiales</taxon>
        <taxon>Oxalobacteraceae</taxon>
        <taxon>Telluria group</taxon>
        <taxon>Pseudoduganella</taxon>
    </lineage>
</organism>
<dbReference type="EMBL" id="WKJJ01000001">
    <property type="protein sequence ID" value="MRV70436.1"/>
    <property type="molecule type" value="Genomic_DNA"/>
</dbReference>
<sequence length="212" mass="22411">MPLETQTREQWLRTRDRLLAKGLLGGQGASLSVRCPGGEAMWVGAVGDRAPLLAPWSGPQPAGMARLHAQVYAARPGVGAVAWGGGDFGACLADFGGLLPQVFDEQARHIGPMASASDSDERLGVALRTGGNALLWRHMPLCMGTTSNRLALNVELFEKCAKAYVLAVAAGGKVKPLPWLVRHVANGRMTKDQRNAAAAFARGQLPVESSAY</sequence>
<comment type="caution">
    <text evidence="2">The sequence shown here is derived from an EMBL/GenBank/DDBJ whole genome shotgun (WGS) entry which is preliminary data.</text>
</comment>
<proteinExistence type="predicted"/>
<reference evidence="2 3" key="1">
    <citation type="submission" date="2019-11" db="EMBL/GenBank/DDBJ databases">
        <title>Novel species isolated from a subtropical stream in China.</title>
        <authorList>
            <person name="Lu H."/>
        </authorList>
    </citation>
    <scope>NUCLEOTIDE SEQUENCE [LARGE SCALE GENOMIC DNA]</scope>
    <source>
        <strain evidence="2 3">FT92W</strain>
    </source>
</reference>
<evidence type="ECO:0000313" key="2">
    <source>
        <dbReference type="EMBL" id="MRV70436.1"/>
    </source>
</evidence>
<dbReference type="InterPro" id="IPR036409">
    <property type="entry name" value="Aldolase_II/adducin_N_sf"/>
</dbReference>
<dbReference type="AlphaFoldDB" id="A0A7X2III0"/>
<dbReference type="SUPFAM" id="SSF53639">
    <property type="entry name" value="AraD/HMP-PK domain-like"/>
    <property type="match status" value="1"/>
</dbReference>
<evidence type="ECO:0000259" key="1">
    <source>
        <dbReference type="Pfam" id="PF00596"/>
    </source>
</evidence>
<dbReference type="InterPro" id="IPR001303">
    <property type="entry name" value="Aldolase_II/adducin_N"/>
</dbReference>
<dbReference type="Pfam" id="PF00596">
    <property type="entry name" value="Aldolase_II"/>
    <property type="match status" value="1"/>
</dbReference>
<dbReference type="Proteomes" id="UP000446768">
    <property type="component" value="Unassembled WGS sequence"/>
</dbReference>